<evidence type="ECO:0008006" key="4">
    <source>
        <dbReference type="Google" id="ProtNLM"/>
    </source>
</evidence>
<dbReference type="Proteomes" id="UP000309872">
    <property type="component" value="Unassembled WGS sequence"/>
</dbReference>
<feature type="region of interest" description="Disordered" evidence="1">
    <location>
        <begin position="298"/>
        <end position="317"/>
    </location>
</feature>
<keyword evidence="3" id="KW-1185">Reference proteome</keyword>
<protein>
    <recommendedName>
        <fullName evidence="4">DUF1998 domain-containing protein</fullName>
    </recommendedName>
</protein>
<comment type="caution">
    <text evidence="2">The sequence shown here is derived from an EMBL/GenBank/DDBJ whole genome shotgun (WGS) entry which is preliminary data.</text>
</comment>
<evidence type="ECO:0000313" key="3">
    <source>
        <dbReference type="Proteomes" id="UP000309872"/>
    </source>
</evidence>
<evidence type="ECO:0000313" key="2">
    <source>
        <dbReference type="EMBL" id="TJY65820.1"/>
    </source>
</evidence>
<gene>
    <name evidence="2" type="ORF">FAZ19_11925</name>
</gene>
<accession>A0A4U0H2J7</accession>
<dbReference type="OrthoDB" id="9134227at2"/>
<dbReference type="AlphaFoldDB" id="A0A4U0H2J7"/>
<reference evidence="2 3" key="1">
    <citation type="submission" date="2019-04" db="EMBL/GenBank/DDBJ databases">
        <title>Sphingobacterium olei sp. nov., isolated from oil-contaminated soil.</title>
        <authorList>
            <person name="Liu B."/>
        </authorList>
    </citation>
    <scope>NUCLEOTIDE SEQUENCE [LARGE SCALE GENOMIC DNA]</scope>
    <source>
        <strain evidence="2 3">Y3L14</strain>
    </source>
</reference>
<name>A0A4U0H2J7_9SPHI</name>
<dbReference type="InterPro" id="IPR047721">
    <property type="entry name" value="DrmB"/>
</dbReference>
<dbReference type="NCBIfam" id="NF038324">
    <property type="entry name" value="DrmB_fam"/>
    <property type="match status" value="1"/>
</dbReference>
<feature type="compositionally biased region" description="Basic and acidic residues" evidence="1">
    <location>
        <begin position="306"/>
        <end position="316"/>
    </location>
</feature>
<dbReference type="EMBL" id="SUKA01000003">
    <property type="protein sequence ID" value="TJY65820.1"/>
    <property type="molecule type" value="Genomic_DNA"/>
</dbReference>
<organism evidence="2 3">
    <name type="scientific">Sphingobacterium alkalisoli</name>
    <dbReference type="NCBI Taxonomy" id="1874115"/>
    <lineage>
        <taxon>Bacteria</taxon>
        <taxon>Pseudomonadati</taxon>
        <taxon>Bacteroidota</taxon>
        <taxon>Sphingobacteriia</taxon>
        <taxon>Sphingobacteriales</taxon>
        <taxon>Sphingobacteriaceae</taxon>
        <taxon>Sphingobacterium</taxon>
    </lineage>
</organism>
<sequence>MFTLSRNNQANESLSKFKLLSAYGGAGSILHTQYGSIIVSCIEEWGFLNKINQLHKDAINRKEENVFESVRKHAIASNEGGIALSNDNRFISLLKNKKKLENLKYLVLIPDLEINEKSNTVDYGIGNLTIASTYMPKNFSDSNYTIKPYSSWYKEWVENSLGDKFATQFFPVKKEIISKKGTSFFQPLKQDNVVLICSNGHISDFPWSKYLNWKSSNPHYDQKGLDLFNFDDCCSEPELTIRLANSNASGFDGKWLRCENNGCRGSKGTSLKGLFSIKVLCPGHKPWEASVSDNDNFPYSGSKNSRRNESPRENCKAVKPMKAALTTGNNLYFSRIMSSIYLPSELFKSQIEMRIEDLVKKKNEAMRNDDFDLAKDLNKNILELKGVQPPVVDNVSEAEQDLNYKYEEFSAFHFKTEDEINIDISNLKVKDTTRNLDGLLEEYFAKILRIDNMKMSSTQLDFSRVEPFDPDQEMKVQDIFRSRPEDIISYPGIENYGEGIFFALNQTLLEKYEIEFNSYIGDWISQLPSPRDHYSRKIIEKARSENWLLYLIHTLSHLIMRELEFRSGYPTASLQERLYVSNNDSYKMSGFLIYTVEGSEGSMGGLIAQTTPDNLNNLIKSALTRATICQSDPLCWTSEGQGLFNLNYAACFSCGLVSETSCEERNLYLDRKLLVDQEFGFFKNILNFE</sequence>
<evidence type="ECO:0000256" key="1">
    <source>
        <dbReference type="SAM" id="MobiDB-lite"/>
    </source>
</evidence>
<dbReference type="RefSeq" id="WP_136820949.1">
    <property type="nucleotide sequence ID" value="NZ_BMJX01000003.1"/>
</dbReference>
<proteinExistence type="predicted"/>